<reference evidence="2" key="1">
    <citation type="journal article" date="2022" name="Int. J. Syst. Evol. Microbiol.">
        <title>Granulimonas faecalis gen. nov., sp. nov., and Leptogranulimonas caecicola gen. nov., sp. nov., novel lactate-producing Atopobiaceae bacteria isolated from mouse intestines, and an emended description of the family Atopobiaceae.</title>
        <authorList>
            <person name="Morinaga K."/>
            <person name="Kusada H."/>
            <person name="Sakamoto S."/>
            <person name="Murakami T."/>
            <person name="Toyoda A."/>
            <person name="Mori H."/>
            <person name="Meng X.Y."/>
            <person name="Takashino M."/>
            <person name="Murotomi K."/>
            <person name="Tamaki H."/>
        </authorList>
    </citation>
    <scope>NUCLEOTIDE SEQUENCE</scope>
    <source>
        <strain evidence="2">OPF53</strain>
    </source>
</reference>
<feature type="transmembrane region" description="Helical" evidence="1">
    <location>
        <begin position="305"/>
        <end position="324"/>
    </location>
</feature>
<feature type="transmembrane region" description="Helical" evidence="1">
    <location>
        <begin position="218"/>
        <end position="239"/>
    </location>
</feature>
<feature type="transmembrane region" description="Helical" evidence="1">
    <location>
        <begin position="344"/>
        <end position="364"/>
    </location>
</feature>
<comment type="caution">
    <text evidence="2">The sequence shown here is derived from an EMBL/GenBank/DDBJ whole genome shotgun (WGS) entry which is preliminary data.</text>
</comment>
<feature type="transmembrane region" description="Helical" evidence="1">
    <location>
        <begin position="154"/>
        <end position="179"/>
    </location>
</feature>
<accession>A0AAV5B0A4</accession>
<keyword evidence="1" id="KW-0472">Membrane</keyword>
<keyword evidence="3" id="KW-1185">Reference proteome</keyword>
<dbReference type="RefSeq" id="WP_135977753.1">
    <property type="nucleotide sequence ID" value="NZ_BQKC01000001.1"/>
</dbReference>
<proteinExistence type="predicted"/>
<keyword evidence="1" id="KW-0812">Transmembrane</keyword>
<evidence type="ECO:0000313" key="2">
    <source>
        <dbReference type="EMBL" id="GJM54994.1"/>
    </source>
</evidence>
<name>A0AAV5B0A4_9ACTN</name>
<gene>
    <name evidence="2" type="ORF">ATOP_06490</name>
</gene>
<dbReference type="Proteomes" id="UP001055025">
    <property type="component" value="Unassembled WGS sequence"/>
</dbReference>
<feature type="transmembrane region" description="Helical" evidence="1">
    <location>
        <begin position="251"/>
        <end position="272"/>
    </location>
</feature>
<evidence type="ECO:0000256" key="1">
    <source>
        <dbReference type="SAM" id="Phobius"/>
    </source>
</evidence>
<evidence type="ECO:0000313" key="3">
    <source>
        <dbReference type="Proteomes" id="UP001055025"/>
    </source>
</evidence>
<feature type="transmembrane region" description="Helical" evidence="1">
    <location>
        <begin position="191"/>
        <end position="212"/>
    </location>
</feature>
<sequence>MERFYIVWKIVARDRKLPLVTMAVALALLMPAIASVPVFGTPFLRMQAENQLRQVEEEWSNGFYDGMTPEEEEPFKELRAALKEAVFSQSDAVFYSSMQRANAVERDLAAQGALVSSAGLLEGYQLFYEAMAQAGGPQSFDVASKMPAFEYASYVFGTTPAIILCMPVLTCAAVAVGSYRQGIVSLQAPRPVLNLFVCTFAPWALSVVSLIVSFLPAMVWMAACNGLGDLSYPIAFMQGDQAISTTVGESLFVSATLVLLGSLCLSALMALLGMWSSVFVGCLVAGAIGLLPNIGLYGGAVPEDILALCVSTYLAPGILCGYAGCFSAADSVLSEALSPFPLCFVAFALLIVAASLVGAAAWALRRVYRLWLTERWTHA</sequence>
<feature type="transmembrane region" description="Helical" evidence="1">
    <location>
        <begin position="278"/>
        <end position="298"/>
    </location>
</feature>
<dbReference type="AlphaFoldDB" id="A0AAV5B0A4"/>
<dbReference type="EMBL" id="BQKC01000001">
    <property type="protein sequence ID" value="GJM54994.1"/>
    <property type="molecule type" value="Genomic_DNA"/>
</dbReference>
<keyword evidence="1" id="KW-1133">Transmembrane helix</keyword>
<organism evidence="2 3">
    <name type="scientific">Granulimonas faecalis</name>
    <dbReference type="NCBI Taxonomy" id="2894155"/>
    <lineage>
        <taxon>Bacteria</taxon>
        <taxon>Bacillati</taxon>
        <taxon>Actinomycetota</taxon>
        <taxon>Coriobacteriia</taxon>
        <taxon>Coriobacteriales</taxon>
        <taxon>Kribbibacteriaceae</taxon>
        <taxon>Granulimonas</taxon>
    </lineage>
</organism>
<protein>
    <recommendedName>
        <fullName evidence="4">ABC transporter permease</fullName>
    </recommendedName>
</protein>
<evidence type="ECO:0008006" key="4">
    <source>
        <dbReference type="Google" id="ProtNLM"/>
    </source>
</evidence>